<organism evidence="7 8">
    <name type="scientific">Amorphotheca resinae ATCC 22711</name>
    <dbReference type="NCBI Taxonomy" id="857342"/>
    <lineage>
        <taxon>Eukaryota</taxon>
        <taxon>Fungi</taxon>
        <taxon>Dikarya</taxon>
        <taxon>Ascomycota</taxon>
        <taxon>Pezizomycotina</taxon>
        <taxon>Leotiomycetes</taxon>
        <taxon>Helotiales</taxon>
        <taxon>Amorphothecaceae</taxon>
        <taxon>Amorphotheca</taxon>
    </lineage>
</organism>
<feature type="region of interest" description="Disordered" evidence="5">
    <location>
        <begin position="1"/>
        <end position="41"/>
    </location>
</feature>
<dbReference type="OrthoDB" id="3941538at2759"/>
<evidence type="ECO:0000256" key="2">
    <source>
        <dbReference type="ARBA" id="ARBA00022723"/>
    </source>
</evidence>
<dbReference type="SUPFAM" id="SSF51735">
    <property type="entry name" value="NAD(P)-binding Rossmann-fold domains"/>
    <property type="match status" value="1"/>
</dbReference>
<dbReference type="Pfam" id="PF08240">
    <property type="entry name" value="ADH_N"/>
    <property type="match status" value="1"/>
</dbReference>
<dbReference type="GO" id="GO:0016491">
    <property type="term" value="F:oxidoreductase activity"/>
    <property type="evidence" value="ECO:0007669"/>
    <property type="project" value="UniProtKB-KW"/>
</dbReference>
<feature type="domain" description="Alcohol dehydrogenase-like N-terminal" evidence="6">
    <location>
        <begin position="72"/>
        <end position="201"/>
    </location>
</feature>
<dbReference type="InterPro" id="IPR036291">
    <property type="entry name" value="NAD(P)-bd_dom_sf"/>
</dbReference>
<proteinExistence type="predicted"/>
<dbReference type="InterPro" id="IPR013154">
    <property type="entry name" value="ADH-like_N"/>
</dbReference>
<evidence type="ECO:0000256" key="1">
    <source>
        <dbReference type="ARBA" id="ARBA00001947"/>
    </source>
</evidence>
<keyword evidence="4" id="KW-0560">Oxidoreductase</keyword>
<sequence length="452" mass="49302">MAPMATTPGGSFYEKNIGHGNNATISQNISNPARDPKNFADPSGETMKALVWMGKNKVEIQDVPKPRLVESRDVILKVTGSTVCGSDLHLLHGAIVELEKGDILGHEFCGVVESMGPSVTGLKKGDRVVASFQIACGDCYYCNKGLTSMCEKTNSDQLAYDMYGGRTAGIFGYSHFTGGFAGGQAEYVRVPYGDVNLLKLPDSVPDEKGLYLSDVIGTSWNCVVDTGVEKGDVVAIWGAGPIGQMAADFAFLNGASRVIAIDCNWRLDYLKSKYPKIETIDFSALPRGTSVTAKLKEMVPRGPDVALECVAGEYAKGWAHYFELLLGMETDSSEIINEMVTSVRSYGRCGITGVYVGYTNHLNIGAIMERGIRLIGNGQAPVQKYWVDLLRMVEEGKIDPLKMVTHRVKLEELDLVYSKFEKKEDGMQKVYVQTRFSAPPSAGSPPLTTWRK</sequence>
<gene>
    <name evidence="7" type="ORF">M430DRAFT_42740</name>
</gene>
<dbReference type="PROSITE" id="PS00059">
    <property type="entry name" value="ADH_ZINC"/>
    <property type="match status" value="1"/>
</dbReference>
<dbReference type="SUPFAM" id="SSF50129">
    <property type="entry name" value="GroES-like"/>
    <property type="match status" value="1"/>
</dbReference>
<dbReference type="RefSeq" id="XP_024720258.1">
    <property type="nucleotide sequence ID" value="XM_024867578.1"/>
</dbReference>
<keyword evidence="8" id="KW-1185">Reference proteome</keyword>
<dbReference type="CDD" id="cd08283">
    <property type="entry name" value="FDH_like_1"/>
    <property type="match status" value="1"/>
</dbReference>
<evidence type="ECO:0000259" key="6">
    <source>
        <dbReference type="Pfam" id="PF08240"/>
    </source>
</evidence>
<dbReference type="STRING" id="857342.A0A2T3B013"/>
<protein>
    <recommendedName>
        <fullName evidence="6">Alcohol dehydrogenase-like N-terminal domain-containing protein</fullName>
    </recommendedName>
</protein>
<dbReference type="Gene3D" id="3.40.50.720">
    <property type="entry name" value="NAD(P)-binding Rossmann-like Domain"/>
    <property type="match status" value="1"/>
</dbReference>
<dbReference type="InterPro" id="IPR002328">
    <property type="entry name" value="ADH_Zn_CS"/>
</dbReference>
<name>A0A2T3B013_AMORE</name>
<dbReference type="AlphaFoldDB" id="A0A2T3B013"/>
<dbReference type="PANTHER" id="PTHR42813:SF1">
    <property type="entry name" value="DEHYDROGENASE, PUTATIVE (AFU_ORTHOLOGUE AFUA_5G03930)-RELATED"/>
    <property type="match status" value="1"/>
</dbReference>
<dbReference type="GeneID" id="36575659"/>
<evidence type="ECO:0000256" key="4">
    <source>
        <dbReference type="ARBA" id="ARBA00023002"/>
    </source>
</evidence>
<dbReference type="Gene3D" id="3.90.180.10">
    <property type="entry name" value="Medium-chain alcohol dehydrogenases, catalytic domain"/>
    <property type="match status" value="1"/>
</dbReference>
<evidence type="ECO:0000256" key="5">
    <source>
        <dbReference type="SAM" id="MobiDB-lite"/>
    </source>
</evidence>
<dbReference type="InParanoid" id="A0A2T3B013"/>
<evidence type="ECO:0000313" key="8">
    <source>
        <dbReference type="Proteomes" id="UP000241818"/>
    </source>
</evidence>
<keyword evidence="3" id="KW-0862">Zinc</keyword>
<evidence type="ECO:0000256" key="3">
    <source>
        <dbReference type="ARBA" id="ARBA00022833"/>
    </source>
</evidence>
<feature type="compositionally biased region" description="Polar residues" evidence="5">
    <location>
        <begin position="19"/>
        <end position="31"/>
    </location>
</feature>
<dbReference type="PANTHER" id="PTHR42813">
    <property type="entry name" value="ZINC-TYPE ALCOHOL DEHYDROGENASE-LIKE"/>
    <property type="match status" value="1"/>
</dbReference>
<reference evidence="7 8" key="1">
    <citation type="journal article" date="2018" name="New Phytol.">
        <title>Comparative genomics and transcriptomics depict ericoid mycorrhizal fungi as versatile saprotrophs and plant mutualists.</title>
        <authorList>
            <person name="Martino E."/>
            <person name="Morin E."/>
            <person name="Grelet G.A."/>
            <person name="Kuo A."/>
            <person name="Kohler A."/>
            <person name="Daghino S."/>
            <person name="Barry K.W."/>
            <person name="Cichocki N."/>
            <person name="Clum A."/>
            <person name="Dockter R.B."/>
            <person name="Hainaut M."/>
            <person name="Kuo R.C."/>
            <person name="LaButti K."/>
            <person name="Lindahl B.D."/>
            <person name="Lindquist E.A."/>
            <person name="Lipzen A."/>
            <person name="Khouja H.R."/>
            <person name="Magnuson J."/>
            <person name="Murat C."/>
            <person name="Ohm R.A."/>
            <person name="Singer S.W."/>
            <person name="Spatafora J.W."/>
            <person name="Wang M."/>
            <person name="Veneault-Fourrey C."/>
            <person name="Henrissat B."/>
            <person name="Grigoriev I.V."/>
            <person name="Martin F.M."/>
            <person name="Perotto S."/>
        </authorList>
    </citation>
    <scope>NUCLEOTIDE SEQUENCE [LARGE SCALE GENOMIC DNA]</scope>
    <source>
        <strain evidence="7 8">ATCC 22711</strain>
    </source>
</reference>
<dbReference type="InterPro" id="IPR011032">
    <property type="entry name" value="GroES-like_sf"/>
</dbReference>
<dbReference type="Proteomes" id="UP000241818">
    <property type="component" value="Unassembled WGS sequence"/>
</dbReference>
<comment type="cofactor">
    <cofactor evidence="1">
        <name>Zn(2+)</name>
        <dbReference type="ChEBI" id="CHEBI:29105"/>
    </cofactor>
</comment>
<accession>A0A2T3B013</accession>
<evidence type="ECO:0000313" key="7">
    <source>
        <dbReference type="EMBL" id="PSS16750.1"/>
    </source>
</evidence>
<dbReference type="GO" id="GO:0008270">
    <property type="term" value="F:zinc ion binding"/>
    <property type="evidence" value="ECO:0007669"/>
    <property type="project" value="InterPro"/>
</dbReference>
<dbReference type="EMBL" id="KZ679012">
    <property type="protein sequence ID" value="PSS16750.1"/>
    <property type="molecule type" value="Genomic_DNA"/>
</dbReference>
<keyword evidence="2" id="KW-0479">Metal-binding</keyword>